<name>A0A1J5AXU4_9BACT</name>
<evidence type="ECO:0008006" key="3">
    <source>
        <dbReference type="Google" id="ProtNLM"/>
    </source>
</evidence>
<sequence>MEVNLFAKKIKRLRDRQRIKKLAGKILLVSMLMLALLMVALSALALRIASSNKNLEQKISLTKNKILELQDVESKQVYLVSKLGSFANLLKLQERHQAVAEAIFNMIPDGTTLQGFEVNEKGTIDLAGSVPAWSKLFELLKRIKEQTTGQLRVVQAQVNRISFGKTGAINFGINIVLSGASQ</sequence>
<proteinExistence type="predicted"/>
<comment type="caution">
    <text evidence="1">The sequence shown here is derived from an EMBL/GenBank/DDBJ whole genome shotgun (WGS) entry which is preliminary data.</text>
</comment>
<evidence type="ECO:0000313" key="2">
    <source>
        <dbReference type="Proteomes" id="UP000183605"/>
    </source>
</evidence>
<evidence type="ECO:0000313" key="1">
    <source>
        <dbReference type="EMBL" id="OIP03393.1"/>
    </source>
</evidence>
<protein>
    <recommendedName>
        <fullName evidence="3">Type 4 fimbrial biogenesis protein PilN</fullName>
    </recommendedName>
</protein>
<dbReference type="AlphaFoldDB" id="A0A1J5AXU4"/>
<accession>A0A1J5AXU4</accession>
<dbReference type="Proteomes" id="UP000183605">
    <property type="component" value="Unassembled WGS sequence"/>
</dbReference>
<reference evidence="1 2" key="1">
    <citation type="journal article" date="2016" name="Environ. Microbiol.">
        <title>Genomic resolution of a cold subsurface aquifer community provides metabolic insights for novel microbes adapted to high CO concentrations.</title>
        <authorList>
            <person name="Probst A.J."/>
            <person name="Castelle C.J."/>
            <person name="Singh A."/>
            <person name="Brown C.T."/>
            <person name="Anantharaman K."/>
            <person name="Sharon I."/>
            <person name="Hug L.A."/>
            <person name="Burstein D."/>
            <person name="Emerson J.B."/>
            <person name="Thomas B.C."/>
            <person name="Banfield J.F."/>
        </authorList>
    </citation>
    <scope>NUCLEOTIDE SEQUENCE [LARGE SCALE GENOMIC DNA]</scope>
    <source>
        <strain evidence="1">CG2_30_44_31</strain>
    </source>
</reference>
<dbReference type="EMBL" id="MNXQ01000039">
    <property type="protein sequence ID" value="OIP03393.1"/>
    <property type="molecule type" value="Genomic_DNA"/>
</dbReference>
<gene>
    <name evidence="1" type="ORF">AUK18_02120</name>
</gene>
<organism evidence="1 2">
    <name type="scientific">Candidatus Beckwithbacteria bacterium CG2_30_44_31</name>
    <dbReference type="NCBI Taxonomy" id="1805035"/>
    <lineage>
        <taxon>Bacteria</taxon>
        <taxon>Candidatus Beckwithiibacteriota</taxon>
    </lineage>
</organism>